<dbReference type="PROSITE" id="PS51191">
    <property type="entry name" value="FEMABX"/>
    <property type="match status" value="1"/>
</dbReference>
<evidence type="ECO:0000256" key="4">
    <source>
        <dbReference type="ARBA" id="ARBA00022984"/>
    </source>
</evidence>
<dbReference type="EMBL" id="MHCJ01000001">
    <property type="protein sequence ID" value="OGY19107.1"/>
    <property type="molecule type" value="Genomic_DNA"/>
</dbReference>
<gene>
    <name evidence="7" type="ORF">A2786_06240</name>
</gene>
<accession>A0A1G1VV97</accession>
<evidence type="ECO:0000256" key="1">
    <source>
        <dbReference type="ARBA" id="ARBA00009943"/>
    </source>
</evidence>
<sequence>MTDLRQTPAYASYMASCGWIVGKVPPFSFPRQPHSHRRPSTFVYIKKLPLLPFSVMKIQRSSLPDFRAVDRLCRAHRAVFIAIEPRIIRGLSVSEVAAIFQQHGYRQASIPMLPTRTLQIDLRQSPKDLFRTFKKDARTSIRKTLHSCRFRVLDPQDEAQRAQFYSFWKTYGRGFVFSVSNFQKLLAAFGSDSFFVCTYTGKGQLLAASLILVHNKSASYYFACVSPLGRPRLAGYLVVWEAILEAKRRGCTAFDLEGVYDQRFPGLRRWKGFSQFKQKFGGKEIVYPGSFTRFSLPLFS</sequence>
<dbReference type="AlphaFoldDB" id="A0A1G1VV97"/>
<organism evidence="7 8">
    <name type="scientific">Candidatus Chisholmbacteria bacterium RIFCSPHIGHO2_01_FULL_52_32</name>
    <dbReference type="NCBI Taxonomy" id="1797591"/>
    <lineage>
        <taxon>Bacteria</taxon>
        <taxon>Candidatus Chisholmiibacteriota</taxon>
    </lineage>
</organism>
<evidence type="ECO:0000313" key="7">
    <source>
        <dbReference type="EMBL" id="OGY19107.1"/>
    </source>
</evidence>
<dbReference type="SUPFAM" id="SSF55729">
    <property type="entry name" value="Acyl-CoA N-acyltransferases (Nat)"/>
    <property type="match status" value="1"/>
</dbReference>
<evidence type="ECO:0000256" key="5">
    <source>
        <dbReference type="ARBA" id="ARBA00023315"/>
    </source>
</evidence>
<dbReference type="GO" id="GO:0071555">
    <property type="term" value="P:cell wall organization"/>
    <property type="evidence" value="ECO:0007669"/>
    <property type="project" value="UniProtKB-KW"/>
</dbReference>
<dbReference type="PANTHER" id="PTHR36174:SF1">
    <property type="entry name" value="LIPID II:GLYCINE GLYCYLTRANSFERASE"/>
    <property type="match status" value="1"/>
</dbReference>
<dbReference type="GO" id="GO:0009252">
    <property type="term" value="P:peptidoglycan biosynthetic process"/>
    <property type="evidence" value="ECO:0007669"/>
    <property type="project" value="UniProtKB-KW"/>
</dbReference>
<dbReference type="PANTHER" id="PTHR36174">
    <property type="entry name" value="LIPID II:GLYCINE GLYCYLTRANSFERASE"/>
    <property type="match status" value="1"/>
</dbReference>
<evidence type="ECO:0000313" key="8">
    <source>
        <dbReference type="Proteomes" id="UP000179233"/>
    </source>
</evidence>
<dbReference type="InterPro" id="IPR016181">
    <property type="entry name" value="Acyl_CoA_acyltransferase"/>
</dbReference>
<dbReference type="Pfam" id="PF02388">
    <property type="entry name" value="FemAB"/>
    <property type="match status" value="1"/>
</dbReference>
<dbReference type="GO" id="GO:0008360">
    <property type="term" value="P:regulation of cell shape"/>
    <property type="evidence" value="ECO:0007669"/>
    <property type="project" value="UniProtKB-KW"/>
</dbReference>
<comment type="caution">
    <text evidence="7">The sequence shown here is derived from an EMBL/GenBank/DDBJ whole genome shotgun (WGS) entry which is preliminary data.</text>
</comment>
<evidence type="ECO:0000256" key="2">
    <source>
        <dbReference type="ARBA" id="ARBA00022679"/>
    </source>
</evidence>
<name>A0A1G1VV97_9BACT</name>
<keyword evidence="2" id="KW-0808">Transferase</keyword>
<dbReference type="Gene3D" id="3.40.630.30">
    <property type="match status" value="1"/>
</dbReference>
<dbReference type="GO" id="GO:0016755">
    <property type="term" value="F:aminoacyltransferase activity"/>
    <property type="evidence" value="ECO:0007669"/>
    <property type="project" value="InterPro"/>
</dbReference>
<reference evidence="7 8" key="1">
    <citation type="journal article" date="2016" name="Nat. Commun.">
        <title>Thousands of microbial genomes shed light on interconnected biogeochemical processes in an aquifer system.</title>
        <authorList>
            <person name="Anantharaman K."/>
            <person name="Brown C.T."/>
            <person name="Hug L.A."/>
            <person name="Sharon I."/>
            <person name="Castelle C.J."/>
            <person name="Probst A.J."/>
            <person name="Thomas B.C."/>
            <person name="Singh A."/>
            <person name="Wilkins M.J."/>
            <person name="Karaoz U."/>
            <person name="Brodie E.L."/>
            <person name="Williams K.H."/>
            <person name="Hubbard S.S."/>
            <person name="Banfield J.F."/>
        </authorList>
    </citation>
    <scope>NUCLEOTIDE SEQUENCE [LARGE SCALE GENOMIC DNA]</scope>
</reference>
<keyword evidence="5" id="KW-0012">Acyltransferase</keyword>
<comment type="similarity">
    <text evidence="1">Belongs to the FemABX family.</text>
</comment>
<proteinExistence type="inferred from homology"/>
<keyword evidence="3" id="KW-0133">Cell shape</keyword>
<keyword evidence="6" id="KW-0961">Cell wall biogenesis/degradation</keyword>
<dbReference type="InterPro" id="IPR050644">
    <property type="entry name" value="PG_Glycine_Bridge_Synth"/>
</dbReference>
<dbReference type="InterPro" id="IPR003447">
    <property type="entry name" value="FEMABX"/>
</dbReference>
<keyword evidence="4" id="KW-0573">Peptidoglycan synthesis</keyword>
<evidence type="ECO:0000256" key="3">
    <source>
        <dbReference type="ARBA" id="ARBA00022960"/>
    </source>
</evidence>
<protein>
    <submittedName>
        <fullName evidence="7">Uncharacterized protein</fullName>
    </submittedName>
</protein>
<dbReference type="Proteomes" id="UP000179233">
    <property type="component" value="Unassembled WGS sequence"/>
</dbReference>
<evidence type="ECO:0000256" key="6">
    <source>
        <dbReference type="ARBA" id="ARBA00023316"/>
    </source>
</evidence>